<sequence length="141" mass="17016">MNYHQIWNTFSYALNGFVFVVLGFMIPTVVIDIFQTEPDNFSFLIVITILIAIAIYACRFVWVYFWYKDFYFPKNIQSYLDEEHDSHETPPSRVRYAFIMTMCGIHGTIHFQWHLHYHLSLQKDKHSNTVMIYCLLHLSWY</sequence>
<reference evidence="2 3" key="1">
    <citation type="submission" date="2018-06" db="EMBL/GenBank/DDBJ databases">
        <authorList>
            <consortium name="Pathogen Informatics"/>
            <person name="Doyle S."/>
        </authorList>
    </citation>
    <scope>NUCLEOTIDE SEQUENCE [LARGE SCALE GENOMIC DNA]</scope>
    <source>
        <strain evidence="2 3">NCTC5664</strain>
    </source>
</reference>
<keyword evidence="1" id="KW-0472">Membrane</keyword>
<organism evidence="2 3">
    <name type="scientific">Staphylococcus aureus</name>
    <dbReference type="NCBI Taxonomy" id="1280"/>
    <lineage>
        <taxon>Bacteria</taxon>
        <taxon>Bacillati</taxon>
        <taxon>Bacillota</taxon>
        <taxon>Bacilli</taxon>
        <taxon>Bacillales</taxon>
        <taxon>Staphylococcaceae</taxon>
        <taxon>Staphylococcus</taxon>
    </lineage>
</organism>
<keyword evidence="1" id="KW-1133">Transmembrane helix</keyword>
<dbReference type="Proteomes" id="UP000254502">
    <property type="component" value="Unassembled WGS sequence"/>
</dbReference>
<protein>
    <submittedName>
        <fullName evidence="2">Na+/H+ antiporter</fullName>
    </submittedName>
</protein>
<evidence type="ECO:0000313" key="2">
    <source>
        <dbReference type="EMBL" id="SUK44248.1"/>
    </source>
</evidence>
<dbReference type="EMBL" id="UHAQ01000002">
    <property type="protein sequence ID" value="SUK44248.1"/>
    <property type="molecule type" value="Genomic_DNA"/>
</dbReference>
<keyword evidence="1" id="KW-0812">Transmembrane</keyword>
<accession>A0A380DS90</accession>
<evidence type="ECO:0000256" key="1">
    <source>
        <dbReference type="SAM" id="Phobius"/>
    </source>
</evidence>
<dbReference type="AlphaFoldDB" id="A0A380DS90"/>
<proteinExistence type="predicted"/>
<feature type="transmembrane region" description="Helical" evidence="1">
    <location>
        <begin position="12"/>
        <end position="35"/>
    </location>
</feature>
<feature type="transmembrane region" description="Helical" evidence="1">
    <location>
        <begin position="41"/>
        <end position="67"/>
    </location>
</feature>
<evidence type="ECO:0000313" key="3">
    <source>
        <dbReference type="Proteomes" id="UP000254502"/>
    </source>
</evidence>
<name>A0A380DS90_STAAU</name>
<gene>
    <name evidence="2" type="primary">nhaK_1</name>
    <name evidence="2" type="ORF">NCTC5664_01389</name>
</gene>